<dbReference type="InParanoid" id="E4WS53"/>
<feature type="region of interest" description="Disordered" evidence="1">
    <location>
        <begin position="34"/>
        <end position="69"/>
    </location>
</feature>
<name>E4WS53_OIKDI</name>
<proteinExistence type="predicted"/>
<dbReference type="AlphaFoldDB" id="E4WS53"/>
<dbReference type="EMBL" id="FN653015">
    <property type="protein sequence ID" value="CBY20586.1"/>
    <property type="molecule type" value="Genomic_DNA"/>
</dbReference>
<accession>E4WS53</accession>
<evidence type="ECO:0000256" key="1">
    <source>
        <dbReference type="SAM" id="MobiDB-lite"/>
    </source>
</evidence>
<protein>
    <submittedName>
        <fullName evidence="2">Uncharacterized protein</fullName>
    </submittedName>
</protein>
<evidence type="ECO:0000313" key="2">
    <source>
        <dbReference type="EMBL" id="CBY20586.1"/>
    </source>
</evidence>
<organism evidence="2">
    <name type="scientific">Oikopleura dioica</name>
    <name type="common">Tunicate</name>
    <dbReference type="NCBI Taxonomy" id="34765"/>
    <lineage>
        <taxon>Eukaryota</taxon>
        <taxon>Metazoa</taxon>
        <taxon>Chordata</taxon>
        <taxon>Tunicata</taxon>
        <taxon>Appendicularia</taxon>
        <taxon>Copelata</taxon>
        <taxon>Oikopleuridae</taxon>
        <taxon>Oikopleura</taxon>
    </lineage>
</organism>
<sequence>MSHSNALFFPKYGKKLFTFSLIFKNNSQNNRKTIFSSKCLPGKPPVSPTSDSLPSQPEPSKRVSTLKLSPSEQVVSDKTSWLDSGPTANPAVISSWETRSQKHKQMYQSFVPRKLLAVSCSIIYWSSFSTKANRLNPF</sequence>
<reference evidence="2" key="1">
    <citation type="journal article" date="2010" name="Science">
        <title>Plasticity of animal genome architecture unmasked by rapid evolution of a pelagic tunicate.</title>
        <authorList>
            <person name="Denoeud F."/>
            <person name="Henriet S."/>
            <person name="Mungpakdee S."/>
            <person name="Aury J.M."/>
            <person name="Da Silva C."/>
            <person name="Brinkmann H."/>
            <person name="Mikhaleva J."/>
            <person name="Olsen L.C."/>
            <person name="Jubin C."/>
            <person name="Canestro C."/>
            <person name="Bouquet J.M."/>
            <person name="Danks G."/>
            <person name="Poulain J."/>
            <person name="Campsteijn C."/>
            <person name="Adamski M."/>
            <person name="Cross I."/>
            <person name="Yadetie F."/>
            <person name="Muffato M."/>
            <person name="Louis A."/>
            <person name="Butcher S."/>
            <person name="Tsagkogeorga G."/>
            <person name="Konrad A."/>
            <person name="Singh S."/>
            <person name="Jensen M.F."/>
            <person name="Cong E.H."/>
            <person name="Eikeseth-Otteraa H."/>
            <person name="Noel B."/>
            <person name="Anthouard V."/>
            <person name="Porcel B.M."/>
            <person name="Kachouri-Lafond R."/>
            <person name="Nishino A."/>
            <person name="Ugolini M."/>
            <person name="Chourrout P."/>
            <person name="Nishida H."/>
            <person name="Aasland R."/>
            <person name="Huzurbazar S."/>
            <person name="Westhof E."/>
            <person name="Delsuc F."/>
            <person name="Lehrach H."/>
            <person name="Reinhardt R."/>
            <person name="Weissenbach J."/>
            <person name="Roy S.W."/>
            <person name="Artiguenave F."/>
            <person name="Postlethwait J.H."/>
            <person name="Manak J.R."/>
            <person name="Thompson E.M."/>
            <person name="Jaillon O."/>
            <person name="Du Pasquier L."/>
            <person name="Boudinot P."/>
            <person name="Liberles D.A."/>
            <person name="Volff J.N."/>
            <person name="Philippe H."/>
            <person name="Lenhard B."/>
            <person name="Roest Crollius H."/>
            <person name="Wincker P."/>
            <person name="Chourrout D."/>
        </authorList>
    </citation>
    <scope>NUCLEOTIDE SEQUENCE [LARGE SCALE GENOMIC DNA]</scope>
</reference>
<keyword evidence="3" id="KW-1185">Reference proteome</keyword>
<gene>
    <name evidence="2" type="ORF">GSOID_T00000587001</name>
</gene>
<evidence type="ECO:0000313" key="3">
    <source>
        <dbReference type="Proteomes" id="UP000001307"/>
    </source>
</evidence>
<dbReference type="Proteomes" id="UP000001307">
    <property type="component" value="Unassembled WGS sequence"/>
</dbReference>